<dbReference type="PANTHER" id="PTHR18964:SF149">
    <property type="entry name" value="BIFUNCTIONAL UDP-N-ACETYLGLUCOSAMINE 2-EPIMERASE_N-ACETYLMANNOSAMINE KINASE"/>
    <property type="match status" value="1"/>
</dbReference>
<dbReference type="SUPFAM" id="SSF46785">
    <property type="entry name" value="Winged helix' DNA-binding domain"/>
    <property type="match status" value="1"/>
</dbReference>
<sequence>MKSTTQPGHIDHIKQTNMGVVYRYIDQQGPISRISLSKKAQLAPASITKITRELMDAHLVRETEFPGLGFRGRPAVGLKTDCGGWHFLCIRINRGEVIFALRELSGKLLAEEVIEFPAARADFVPPFLAEIDAFFARNYAIVGRLTAIAITINAAIDPAKGIILDFPYYNIAELPVADILFQHTGMPVFLQHTVSAWSLAEYFFGASKECRNSIQLVIDEHVGAAVITDGSLLHAHRHSCAEIGHTRVNPQGKPCYCGNQGCLETEVGIRHLLARAAAFLTGPDGQPPTADTLCRAALEGDVSACALIEEAGHYIGDVAAVMVNIFNPEMILIGSPLNAASSVLFPAIQSRINQSALPEFSKTFTMTSCEFINCGTLPGAALVKEALYSGSLLIKLMNG</sequence>
<dbReference type="GO" id="GO:0003677">
    <property type="term" value="F:DNA binding"/>
    <property type="evidence" value="ECO:0007669"/>
    <property type="project" value="UniProtKB-KW"/>
</dbReference>
<evidence type="ECO:0000256" key="2">
    <source>
        <dbReference type="ARBA" id="ARBA00023015"/>
    </source>
</evidence>
<dbReference type="InterPro" id="IPR000600">
    <property type="entry name" value="ROK"/>
</dbReference>
<dbReference type="SUPFAM" id="SSF53067">
    <property type="entry name" value="Actin-like ATPase domain"/>
    <property type="match status" value="2"/>
</dbReference>
<dbReference type="GO" id="GO:0006355">
    <property type="term" value="P:regulation of DNA-templated transcription"/>
    <property type="evidence" value="ECO:0007669"/>
    <property type="project" value="UniProtKB-ARBA"/>
</dbReference>
<reference evidence="7" key="1">
    <citation type="submission" date="2016-06" db="EMBL/GenBank/DDBJ databases">
        <authorList>
            <person name="Butler K."/>
        </authorList>
    </citation>
    <scope>NUCLEOTIDE SEQUENCE [LARGE SCALE GENOMIC DNA]</scope>
    <source>
        <strain evidence="7">GCSL-Mp20</strain>
    </source>
</reference>
<dbReference type="Proteomes" id="UP000092377">
    <property type="component" value="Unassembled WGS sequence"/>
</dbReference>
<keyword evidence="5" id="KW-0119">Carbohydrate metabolism</keyword>
<dbReference type="Pfam" id="PF00480">
    <property type="entry name" value="ROK"/>
    <property type="match status" value="1"/>
</dbReference>
<dbReference type="InterPro" id="IPR036388">
    <property type="entry name" value="WH-like_DNA-bd_sf"/>
</dbReference>
<gene>
    <name evidence="6" type="ORF">AYY18_11670</name>
</gene>
<dbReference type="RefSeq" id="WP_067406264.1">
    <property type="nucleotide sequence ID" value="NZ_LZEY01000060.1"/>
</dbReference>
<evidence type="ECO:0000313" key="6">
    <source>
        <dbReference type="EMBL" id="OBU02663.1"/>
    </source>
</evidence>
<dbReference type="AlphaFoldDB" id="A0A1B8H0T1"/>
<comment type="caution">
    <text evidence="6">The sequence shown here is derived from an EMBL/GenBank/DDBJ whole genome shotgun (WGS) entry which is preliminary data.</text>
</comment>
<dbReference type="InterPro" id="IPR036390">
    <property type="entry name" value="WH_DNA-bd_sf"/>
</dbReference>
<name>A0A1B8H0T1_9GAMM</name>
<organism evidence="6 7">
    <name type="scientific">Morganella psychrotolerans</name>
    <dbReference type="NCBI Taxonomy" id="368603"/>
    <lineage>
        <taxon>Bacteria</taxon>
        <taxon>Pseudomonadati</taxon>
        <taxon>Pseudomonadota</taxon>
        <taxon>Gammaproteobacteria</taxon>
        <taxon>Enterobacterales</taxon>
        <taxon>Morganellaceae</taxon>
        <taxon>Morganella</taxon>
    </lineage>
</organism>
<evidence type="ECO:0000256" key="3">
    <source>
        <dbReference type="ARBA" id="ARBA00023125"/>
    </source>
</evidence>
<dbReference type="FunFam" id="1.10.10.10:FF:000045">
    <property type="entry name" value="ROK family transcriptional regulator"/>
    <property type="match status" value="1"/>
</dbReference>
<dbReference type="Gene3D" id="3.30.420.40">
    <property type="match status" value="2"/>
</dbReference>
<evidence type="ECO:0000313" key="7">
    <source>
        <dbReference type="Proteomes" id="UP000092377"/>
    </source>
</evidence>
<keyword evidence="4" id="KW-0804">Transcription</keyword>
<keyword evidence="3" id="KW-0238">DNA-binding</keyword>
<dbReference type="InterPro" id="IPR043129">
    <property type="entry name" value="ATPase_NBD"/>
</dbReference>
<evidence type="ECO:0000256" key="1">
    <source>
        <dbReference type="ARBA" id="ARBA00006479"/>
    </source>
</evidence>
<keyword evidence="2" id="KW-0805">Transcription regulation</keyword>
<evidence type="ECO:0000256" key="5">
    <source>
        <dbReference type="ARBA" id="ARBA00023277"/>
    </source>
</evidence>
<protein>
    <submittedName>
        <fullName evidence="6">Transcriptional regulator</fullName>
    </submittedName>
</protein>
<comment type="similarity">
    <text evidence="1">Belongs to the ROK (NagC/XylR) family.</text>
</comment>
<dbReference type="PANTHER" id="PTHR18964">
    <property type="entry name" value="ROK (REPRESSOR, ORF, KINASE) FAMILY"/>
    <property type="match status" value="1"/>
</dbReference>
<dbReference type="EMBL" id="LZEY01000060">
    <property type="protein sequence ID" value="OBU02663.1"/>
    <property type="molecule type" value="Genomic_DNA"/>
</dbReference>
<evidence type="ECO:0000256" key="4">
    <source>
        <dbReference type="ARBA" id="ARBA00023163"/>
    </source>
</evidence>
<keyword evidence="7" id="KW-1185">Reference proteome</keyword>
<proteinExistence type="inferred from homology"/>
<dbReference type="GO" id="GO:0006351">
    <property type="term" value="P:DNA-templated transcription"/>
    <property type="evidence" value="ECO:0007669"/>
    <property type="project" value="TreeGrafter"/>
</dbReference>
<dbReference type="OrthoDB" id="3189808at2"/>
<dbReference type="Gene3D" id="1.10.10.10">
    <property type="entry name" value="Winged helix-like DNA-binding domain superfamily/Winged helix DNA-binding domain"/>
    <property type="match status" value="1"/>
</dbReference>
<accession>A0A1B8H0T1</accession>